<dbReference type="OrthoDB" id="679547at2"/>
<organism evidence="1 2">
    <name type="scientific">Flavivirga rizhaonensis</name>
    <dbReference type="NCBI Taxonomy" id="2559571"/>
    <lineage>
        <taxon>Bacteria</taxon>
        <taxon>Pseudomonadati</taxon>
        <taxon>Bacteroidota</taxon>
        <taxon>Flavobacteriia</taxon>
        <taxon>Flavobacteriales</taxon>
        <taxon>Flavobacteriaceae</taxon>
        <taxon>Flavivirga</taxon>
    </lineage>
</organism>
<evidence type="ECO:0000313" key="2">
    <source>
        <dbReference type="Proteomes" id="UP000307602"/>
    </source>
</evidence>
<sequence>MDNLAERLHLQTTNKPKLSVYLQTSKGIYETGEDLWFKGYVLDAQLFFPSVKSKILFVQLIEDKTNKAVWEEKYEIEEGFVDGHLYLNDSLQSGSYTLAAYSTHSFYEGTKAFHGIRKLEILKNIKNKPKQESVKNDNILNFTTFPEGGDLISGIQNRIAFKAENSKGLPIAVSGILYENNIPIVEFKSTHDGMGSFLFLPFSINKYHIQLEEPLKDKIYYLPQILTSGKTLQLLRSTEDQVIFKVSQTADLIEGTIYLKVRNQRCYL</sequence>
<proteinExistence type="predicted"/>
<keyword evidence="2" id="KW-1185">Reference proteome</keyword>
<name>A0A4S1DZJ4_9FLAO</name>
<evidence type="ECO:0008006" key="3">
    <source>
        <dbReference type="Google" id="ProtNLM"/>
    </source>
</evidence>
<dbReference type="AlphaFoldDB" id="A0A4S1DZJ4"/>
<dbReference type="Proteomes" id="UP000307602">
    <property type="component" value="Unassembled WGS sequence"/>
</dbReference>
<reference evidence="1 2" key="1">
    <citation type="submission" date="2019-04" db="EMBL/GenBank/DDBJ databases">
        <authorList>
            <person name="Liu A."/>
        </authorList>
    </citation>
    <scope>NUCLEOTIDE SEQUENCE [LARGE SCALE GENOMIC DNA]</scope>
    <source>
        <strain evidence="1 2">RZ03</strain>
    </source>
</reference>
<protein>
    <recommendedName>
        <fullName evidence="3">Macroglobulin domain-containing protein</fullName>
    </recommendedName>
</protein>
<dbReference type="Gene3D" id="2.60.40.1930">
    <property type="match status" value="1"/>
</dbReference>
<dbReference type="EMBL" id="SRSO01000007">
    <property type="protein sequence ID" value="TGV03445.1"/>
    <property type="molecule type" value="Genomic_DNA"/>
</dbReference>
<dbReference type="RefSeq" id="WP_135876499.1">
    <property type="nucleotide sequence ID" value="NZ_SRSO01000007.1"/>
</dbReference>
<evidence type="ECO:0000313" key="1">
    <source>
        <dbReference type="EMBL" id="TGV03445.1"/>
    </source>
</evidence>
<accession>A0A4S1DZJ4</accession>
<gene>
    <name evidence="1" type="ORF">EM932_07165</name>
</gene>
<comment type="caution">
    <text evidence="1">The sequence shown here is derived from an EMBL/GenBank/DDBJ whole genome shotgun (WGS) entry which is preliminary data.</text>
</comment>